<proteinExistence type="inferred from homology"/>
<keyword evidence="4" id="KW-0732">Signal</keyword>
<dbReference type="Pfam" id="PF00496">
    <property type="entry name" value="SBP_bac_5"/>
    <property type="match status" value="1"/>
</dbReference>
<reference evidence="6 7" key="1">
    <citation type="submission" date="2020-12" db="EMBL/GenBank/DDBJ databases">
        <title>Sulforoseuscoccus oceanibium gen. nov., sp. nov., a representative of the phylum Verrucomicrobia with special cytoplasmic membrane, and proposal of Sulforoseuscoccusaceae fam. nov.</title>
        <authorList>
            <person name="Xi F."/>
        </authorList>
    </citation>
    <scope>NUCLEOTIDE SEQUENCE [LARGE SCALE GENOMIC DNA]</scope>
    <source>
        <strain evidence="6 7">T37</strain>
    </source>
</reference>
<dbReference type="Gene3D" id="3.10.105.10">
    <property type="entry name" value="Dipeptide-binding Protein, Domain 3"/>
    <property type="match status" value="1"/>
</dbReference>
<protein>
    <submittedName>
        <fullName evidence="6">Peptide ABC transporter substrate-binding protein</fullName>
    </submittedName>
</protein>
<dbReference type="Gene3D" id="3.40.190.10">
    <property type="entry name" value="Periplasmic binding protein-like II"/>
    <property type="match status" value="2"/>
</dbReference>
<evidence type="ECO:0000259" key="5">
    <source>
        <dbReference type="Pfam" id="PF00496"/>
    </source>
</evidence>
<dbReference type="Proteomes" id="UP000475117">
    <property type="component" value="Chromosome"/>
</dbReference>
<evidence type="ECO:0000256" key="1">
    <source>
        <dbReference type="ARBA" id="ARBA00004196"/>
    </source>
</evidence>
<dbReference type="Gene3D" id="3.90.76.10">
    <property type="entry name" value="Dipeptide-binding Protein, Domain 1"/>
    <property type="match status" value="2"/>
</dbReference>
<evidence type="ECO:0000313" key="7">
    <source>
        <dbReference type="Proteomes" id="UP000475117"/>
    </source>
</evidence>
<accession>A0A6B3L685</accession>
<dbReference type="PANTHER" id="PTHR30290">
    <property type="entry name" value="PERIPLASMIC BINDING COMPONENT OF ABC TRANSPORTER"/>
    <property type="match status" value="1"/>
</dbReference>
<dbReference type="PANTHER" id="PTHR30290:SF10">
    <property type="entry name" value="PERIPLASMIC OLIGOPEPTIDE-BINDING PROTEIN-RELATED"/>
    <property type="match status" value="1"/>
</dbReference>
<gene>
    <name evidence="6" type="ORF">G3M56_012845</name>
</gene>
<dbReference type="GO" id="GO:0030288">
    <property type="term" value="C:outer membrane-bounded periplasmic space"/>
    <property type="evidence" value="ECO:0007669"/>
    <property type="project" value="TreeGrafter"/>
</dbReference>
<dbReference type="InterPro" id="IPR030678">
    <property type="entry name" value="Peptide/Ni-bd"/>
</dbReference>
<evidence type="ECO:0000256" key="4">
    <source>
        <dbReference type="ARBA" id="ARBA00022729"/>
    </source>
</evidence>
<name>A0A6B3L685_9BACT</name>
<dbReference type="RefSeq" id="WP_164365150.1">
    <property type="nucleotide sequence ID" value="NZ_CP066776.1"/>
</dbReference>
<evidence type="ECO:0000256" key="2">
    <source>
        <dbReference type="ARBA" id="ARBA00005695"/>
    </source>
</evidence>
<dbReference type="AlphaFoldDB" id="A0A6B3L685"/>
<dbReference type="GO" id="GO:1904680">
    <property type="term" value="F:peptide transmembrane transporter activity"/>
    <property type="evidence" value="ECO:0007669"/>
    <property type="project" value="TreeGrafter"/>
</dbReference>
<dbReference type="InterPro" id="IPR039424">
    <property type="entry name" value="SBP_5"/>
</dbReference>
<sequence>MLRSLLSALALPAALLSLAAMTSCDRPTDVELANRDRIFLYGNSTEPQGLDPHKVSGVPESKILSALFEGLVADSPTSDTEMLPGAAARWTSNPESTEWTFFLQPEGKWSDGKPVTAHDFTFAYERMLSPDLGAKYAEMLYFIENAEAYNKTKLGHILCLNDPDIPIIREVLEEVNFSGDKEIKDPEEGSMDELRARGLDNLTLEELETIYEAPRERFIFPDALTTDQIHAILDRLIAYHKAGKPDLWEKARVGVEAIDDYTLRIRCRESVPFLPSITRHYTWFAVPKHAVLEHSQAETRKAKMTDKSNRWTVEGNIVSNGPFQLKDWQFNNFIEVTRNPHYWDAENVWLDGMKFIPIGNPYTEIRAYESGQLHTTNSCPAELVPVMKEKMPDQLRQEPYVGALFLRANTTVKPLDDPRVREALTLAIDRTAITENLLYGHRPAQSFTPPIGDYQPDPVLVTNIERANQLLDDAGFADRNSFPQLKFLIASRESSRTLAEAVQAMWSKNLGIDVSIENKEWSSYISSTHKMDFEIALSGWIGDYLDPTTFLNMWIEGGGNNNTGWASKEYEALLKKAAHEGDAAKRLDLLRQAERVMMSESPVIPISWYARNYLLHPSVKGWNALLLDNHPYKAIRLTDDAQPAASK</sequence>
<evidence type="ECO:0000313" key="6">
    <source>
        <dbReference type="EMBL" id="QQL44749.1"/>
    </source>
</evidence>
<dbReference type="PIRSF" id="PIRSF002741">
    <property type="entry name" value="MppA"/>
    <property type="match status" value="1"/>
</dbReference>
<dbReference type="KEGG" id="soa:G3M56_012845"/>
<comment type="similarity">
    <text evidence="2">Belongs to the bacterial solute-binding protein 5 family.</text>
</comment>
<dbReference type="EMBL" id="CP066776">
    <property type="protein sequence ID" value="QQL44749.1"/>
    <property type="molecule type" value="Genomic_DNA"/>
</dbReference>
<dbReference type="GO" id="GO:0015833">
    <property type="term" value="P:peptide transport"/>
    <property type="evidence" value="ECO:0007669"/>
    <property type="project" value="TreeGrafter"/>
</dbReference>
<dbReference type="SUPFAM" id="SSF53850">
    <property type="entry name" value="Periplasmic binding protein-like II"/>
    <property type="match status" value="1"/>
</dbReference>
<evidence type="ECO:0000256" key="3">
    <source>
        <dbReference type="ARBA" id="ARBA00022448"/>
    </source>
</evidence>
<keyword evidence="7" id="KW-1185">Reference proteome</keyword>
<keyword evidence="3" id="KW-0813">Transport</keyword>
<dbReference type="CDD" id="cd08504">
    <property type="entry name" value="PBP2_OppA"/>
    <property type="match status" value="1"/>
</dbReference>
<dbReference type="PROSITE" id="PS51257">
    <property type="entry name" value="PROKAR_LIPOPROTEIN"/>
    <property type="match status" value="1"/>
</dbReference>
<dbReference type="GO" id="GO:0043190">
    <property type="term" value="C:ATP-binding cassette (ABC) transporter complex"/>
    <property type="evidence" value="ECO:0007669"/>
    <property type="project" value="InterPro"/>
</dbReference>
<organism evidence="6 7">
    <name type="scientific">Sulfuriroseicoccus oceanibius</name>
    <dbReference type="NCBI Taxonomy" id="2707525"/>
    <lineage>
        <taxon>Bacteria</taxon>
        <taxon>Pseudomonadati</taxon>
        <taxon>Verrucomicrobiota</taxon>
        <taxon>Verrucomicrobiia</taxon>
        <taxon>Verrucomicrobiales</taxon>
        <taxon>Verrucomicrobiaceae</taxon>
        <taxon>Sulfuriroseicoccus</taxon>
    </lineage>
</organism>
<feature type="domain" description="Solute-binding protein family 5" evidence="5">
    <location>
        <begin position="82"/>
        <end position="561"/>
    </location>
</feature>
<dbReference type="InterPro" id="IPR000914">
    <property type="entry name" value="SBP_5_dom"/>
</dbReference>
<comment type="subcellular location">
    <subcellularLocation>
        <location evidence="1">Cell envelope</location>
    </subcellularLocation>
</comment>